<feature type="signal peptide" evidence="1">
    <location>
        <begin position="1"/>
        <end position="19"/>
    </location>
</feature>
<accession>A0A3D8GPB9</accession>
<dbReference type="PROSITE" id="PS51257">
    <property type="entry name" value="PROKAR_LIPOPROTEIN"/>
    <property type="match status" value="1"/>
</dbReference>
<evidence type="ECO:0000313" key="3">
    <source>
        <dbReference type="Proteomes" id="UP000257144"/>
    </source>
</evidence>
<keyword evidence="3" id="KW-1185">Reference proteome</keyword>
<name>A0A3D8GPB9_9BACI</name>
<organism evidence="2 3">
    <name type="scientific">Neobacillus piezotolerans</name>
    <dbReference type="NCBI Taxonomy" id="2259171"/>
    <lineage>
        <taxon>Bacteria</taxon>
        <taxon>Bacillati</taxon>
        <taxon>Bacillota</taxon>
        <taxon>Bacilli</taxon>
        <taxon>Bacillales</taxon>
        <taxon>Bacillaceae</taxon>
        <taxon>Neobacillus</taxon>
    </lineage>
</organism>
<dbReference type="OrthoDB" id="2450230at2"/>
<reference evidence="2 3" key="1">
    <citation type="submission" date="2018-07" db="EMBL/GenBank/DDBJ databases">
        <title>Bacillus sp. YLB-04 draft genome sequence.</title>
        <authorList>
            <person name="Yu L."/>
            <person name="Tang X."/>
        </authorList>
    </citation>
    <scope>NUCLEOTIDE SEQUENCE [LARGE SCALE GENOMIC DNA]</scope>
    <source>
        <strain evidence="2 3">YLB-04</strain>
    </source>
</reference>
<comment type="caution">
    <text evidence="2">The sequence shown here is derived from an EMBL/GenBank/DDBJ whole genome shotgun (WGS) entry which is preliminary data.</text>
</comment>
<proteinExistence type="predicted"/>
<evidence type="ECO:0000256" key="1">
    <source>
        <dbReference type="SAM" id="SignalP"/>
    </source>
</evidence>
<gene>
    <name evidence="2" type="ORF">DRW41_14130</name>
</gene>
<protein>
    <recommendedName>
        <fullName evidence="4">DUF4367 domain-containing protein</fullName>
    </recommendedName>
</protein>
<dbReference type="AlphaFoldDB" id="A0A3D8GPB9"/>
<keyword evidence="1" id="KW-0732">Signal</keyword>
<sequence length="171" mass="18959">MKRFTRAAVLLISCAMLLAACGKASFQEENAKAVVAAKTVFNENRKKPNNKTKDIDFYLPFGYEIKRNSPNNILLKNGSKTYILFYNPNEAMDSDVVYKASVAQYEKLETNKQFKGKGKLGFLLVERLDGGMNTLTVGVGGVKITTEMKTADLDDEAKAMMQIANSAKIKK</sequence>
<evidence type="ECO:0000313" key="2">
    <source>
        <dbReference type="EMBL" id="RDU36167.1"/>
    </source>
</evidence>
<dbReference type="EMBL" id="QNQT01000006">
    <property type="protein sequence ID" value="RDU36167.1"/>
    <property type="molecule type" value="Genomic_DNA"/>
</dbReference>
<feature type="chain" id="PRO_5039641575" description="DUF4367 domain-containing protein" evidence="1">
    <location>
        <begin position="20"/>
        <end position="171"/>
    </location>
</feature>
<evidence type="ECO:0008006" key="4">
    <source>
        <dbReference type="Google" id="ProtNLM"/>
    </source>
</evidence>
<dbReference type="Proteomes" id="UP000257144">
    <property type="component" value="Unassembled WGS sequence"/>
</dbReference>
<dbReference type="RefSeq" id="WP_115452656.1">
    <property type="nucleotide sequence ID" value="NZ_QNQT01000006.1"/>
</dbReference>